<feature type="transmembrane region" description="Helical" evidence="7">
    <location>
        <begin position="430"/>
        <end position="453"/>
    </location>
</feature>
<comment type="caution">
    <text evidence="9">The sequence shown here is derived from an EMBL/GenBank/DDBJ whole genome shotgun (WGS) entry which is preliminary data.</text>
</comment>
<feature type="transmembrane region" description="Helical" evidence="7">
    <location>
        <begin position="6"/>
        <end position="35"/>
    </location>
</feature>
<feature type="transmembrane region" description="Helical" evidence="7">
    <location>
        <begin position="165"/>
        <end position="187"/>
    </location>
</feature>
<feature type="transmembrane region" description="Helical" evidence="7">
    <location>
        <begin position="550"/>
        <end position="570"/>
    </location>
</feature>
<keyword evidence="2" id="KW-0813">Transport</keyword>
<feature type="transmembrane region" description="Helical" evidence="7">
    <location>
        <begin position="47"/>
        <end position="66"/>
    </location>
</feature>
<name>A0ABT5V1L6_9VIBR</name>
<evidence type="ECO:0000313" key="10">
    <source>
        <dbReference type="Proteomes" id="UP001216189"/>
    </source>
</evidence>
<keyword evidence="4" id="KW-0677">Repeat</keyword>
<feature type="domain" description="RCK C-terminal" evidence="8">
    <location>
        <begin position="277"/>
        <end position="362"/>
    </location>
</feature>
<gene>
    <name evidence="9" type="ORF">PUN32_11105</name>
</gene>
<keyword evidence="10" id="KW-1185">Reference proteome</keyword>
<proteinExistence type="predicted"/>
<feature type="transmembrane region" description="Helical" evidence="7">
    <location>
        <begin position="512"/>
        <end position="530"/>
    </location>
</feature>
<evidence type="ECO:0000256" key="7">
    <source>
        <dbReference type="SAM" id="Phobius"/>
    </source>
</evidence>
<dbReference type="SUPFAM" id="SSF116726">
    <property type="entry name" value="TrkA C-terminal domain-like"/>
    <property type="match status" value="2"/>
</dbReference>
<feature type="transmembrane region" description="Helical" evidence="7">
    <location>
        <begin position="404"/>
        <end position="423"/>
    </location>
</feature>
<dbReference type="InterPro" id="IPR051679">
    <property type="entry name" value="DASS-Related_Transporters"/>
</dbReference>
<dbReference type="Pfam" id="PF03600">
    <property type="entry name" value="CitMHS"/>
    <property type="match status" value="1"/>
</dbReference>
<dbReference type="PANTHER" id="PTHR43652">
    <property type="entry name" value="BASIC AMINO ACID ANTIPORTER YFCC-RELATED"/>
    <property type="match status" value="1"/>
</dbReference>
<evidence type="ECO:0000256" key="1">
    <source>
        <dbReference type="ARBA" id="ARBA00004141"/>
    </source>
</evidence>
<evidence type="ECO:0000256" key="2">
    <source>
        <dbReference type="ARBA" id="ARBA00022448"/>
    </source>
</evidence>
<feature type="transmembrane region" description="Helical" evidence="7">
    <location>
        <begin position="126"/>
        <end position="145"/>
    </location>
</feature>
<feature type="transmembrane region" description="Helical" evidence="7">
    <location>
        <begin position="376"/>
        <end position="398"/>
    </location>
</feature>
<evidence type="ECO:0000256" key="4">
    <source>
        <dbReference type="ARBA" id="ARBA00022737"/>
    </source>
</evidence>
<accession>A0ABT5V1L6</accession>
<dbReference type="RefSeq" id="WP_274723277.1">
    <property type="nucleotide sequence ID" value="NZ_JARBFT010000011.1"/>
</dbReference>
<evidence type="ECO:0000256" key="3">
    <source>
        <dbReference type="ARBA" id="ARBA00022692"/>
    </source>
</evidence>
<keyword evidence="5 7" id="KW-1133">Transmembrane helix</keyword>
<dbReference type="PROSITE" id="PS51202">
    <property type="entry name" value="RCK_C"/>
    <property type="match status" value="2"/>
</dbReference>
<evidence type="ECO:0000256" key="5">
    <source>
        <dbReference type="ARBA" id="ARBA00022989"/>
    </source>
</evidence>
<evidence type="ECO:0000259" key="8">
    <source>
        <dbReference type="PROSITE" id="PS51202"/>
    </source>
</evidence>
<dbReference type="PANTHER" id="PTHR43652:SF2">
    <property type="entry name" value="BASIC AMINO ACID ANTIPORTER YFCC-RELATED"/>
    <property type="match status" value="1"/>
</dbReference>
<evidence type="ECO:0000256" key="6">
    <source>
        <dbReference type="ARBA" id="ARBA00023136"/>
    </source>
</evidence>
<dbReference type="Proteomes" id="UP001216189">
    <property type="component" value="Unassembled WGS sequence"/>
</dbReference>
<feature type="transmembrane region" description="Helical" evidence="7">
    <location>
        <begin position="489"/>
        <end position="506"/>
    </location>
</feature>
<feature type="transmembrane region" description="Helical" evidence="7">
    <location>
        <begin position="465"/>
        <end position="482"/>
    </location>
</feature>
<dbReference type="InterPro" id="IPR036721">
    <property type="entry name" value="RCK_C_sf"/>
</dbReference>
<feature type="transmembrane region" description="Helical" evidence="7">
    <location>
        <begin position="86"/>
        <end position="114"/>
    </location>
</feature>
<feature type="domain" description="RCK C-terminal" evidence="8">
    <location>
        <begin position="190"/>
        <end position="276"/>
    </location>
</feature>
<dbReference type="InterPro" id="IPR004680">
    <property type="entry name" value="Cit_transptr-like_dom"/>
</dbReference>
<dbReference type="EMBL" id="JARBFT010000011">
    <property type="protein sequence ID" value="MDE1515558.1"/>
    <property type="molecule type" value="Genomic_DNA"/>
</dbReference>
<dbReference type="Pfam" id="PF02080">
    <property type="entry name" value="TrkA_C"/>
    <property type="match status" value="2"/>
</dbReference>
<organism evidence="9 10">
    <name type="scientific">Vibrio chanodichtyis</name>
    <dbReference type="NCBI Taxonomy" id="3027932"/>
    <lineage>
        <taxon>Bacteria</taxon>
        <taxon>Pseudomonadati</taxon>
        <taxon>Pseudomonadota</taxon>
        <taxon>Gammaproteobacteria</taxon>
        <taxon>Vibrionales</taxon>
        <taxon>Vibrionaceae</taxon>
        <taxon>Vibrio</taxon>
    </lineage>
</organism>
<sequence length="572" mass="61844">MVTTALIIVGLLIGLILTRVSPSVLFVVAIGGLYASGKIEQSDILRNLVNPSVLVLILLMIVSLALERSAILPWLSSRVFLPDYKATLFRLGLTTALSSAFLNNTAVVATLMSAVQRNQEHSASRLLLPLSYFAILGGTITLIGTSTNLVVNALLVSNDLPALHFLTFVPVGLMLLIGVGLVTTISVRGLSAVNYRQPEVDSYFIDAEVKHTSKLVGRSVRQNGLRALDGLFLAEIVRDQVLISPVTPETVICANDKLVFTGDVKHVGQIQKLDGVEVFADFSQLLTSNLTEVIVSPESVLINRTLKSSDFRSRFDAAVVAINRQGQRLSGKLGEQKIQAGDKLVLAVGNDFSKRQNLSRNFFFISGKQILTPYSLWQNVVVVGGFITTILCSVMTPLSLLESLVGYLAVLVFSGLLDGTTIRRRFPFELWLILVCALSIAQAFTNSGVAGWISSSVVGLLGHGVSPYFALVIVFIVTVLLTEVITNTAAAAIMVPIGLTLAQAYSVNMMPFVMAVAYAASACFISPYGYQTNLMVMNAGNYQFSDFIKAGWKVSLTYMVIALVTIPMFFPF</sequence>
<comment type="subcellular location">
    <subcellularLocation>
        <location evidence="1">Membrane</location>
        <topology evidence="1">Multi-pass membrane protein</topology>
    </subcellularLocation>
</comment>
<dbReference type="InterPro" id="IPR006037">
    <property type="entry name" value="RCK_C"/>
</dbReference>
<keyword evidence="3 7" id="KW-0812">Transmembrane</keyword>
<dbReference type="Gene3D" id="3.30.70.1450">
    <property type="entry name" value="Regulator of K+ conductance, C-terminal domain"/>
    <property type="match status" value="2"/>
</dbReference>
<protein>
    <submittedName>
        <fullName evidence="9">SLC13 family permease</fullName>
    </submittedName>
</protein>
<keyword evidence="6 7" id="KW-0472">Membrane</keyword>
<evidence type="ECO:0000313" key="9">
    <source>
        <dbReference type="EMBL" id="MDE1515558.1"/>
    </source>
</evidence>
<reference evidence="9 10" key="1">
    <citation type="submission" date="2023-02" db="EMBL/GenBank/DDBJ databases">
        <title>Vibrio intestini sp. nov., a close relative of Vibrio cholerae isolated from the intestine of Healthy Culter dabryi.</title>
        <authorList>
            <person name="Wu N."/>
        </authorList>
    </citation>
    <scope>NUCLEOTIDE SEQUENCE [LARGE SCALE GENOMIC DNA]</scope>
    <source>
        <strain evidence="9 10">DSL-7</strain>
    </source>
</reference>